<dbReference type="InterPro" id="IPR012347">
    <property type="entry name" value="Ferritin-like"/>
</dbReference>
<proteinExistence type="predicted"/>
<dbReference type="Pfam" id="PF13794">
    <property type="entry name" value="MiaE_2"/>
    <property type="match status" value="1"/>
</dbReference>
<reference evidence="3 4" key="2">
    <citation type="submission" date="2019-07" db="EMBL/GenBank/DDBJ databases">
        <authorList>
            <person name="Huang Y."/>
        </authorList>
    </citation>
    <scope>NUCLEOTIDE SEQUENCE [LARGE SCALE GENOMIC DNA]</scope>
    <source>
        <strain evidence="3 4">HY188</strain>
    </source>
</reference>
<accession>A0A516X535</accession>
<gene>
    <name evidence="3" type="ORF">FO059_13750</name>
</gene>
<reference evidence="3 4" key="1">
    <citation type="submission" date="2019-07" db="EMBL/GenBank/DDBJ databases">
        <title>Tomitella cavernea sp. nov., an actinomycete isolated from soil.</title>
        <authorList>
            <person name="Cheng J."/>
        </authorList>
    </citation>
    <scope>NUCLEOTIDE SEQUENCE [LARGE SCALE GENOMIC DNA]</scope>
    <source>
        <strain evidence="3 4">HY188</strain>
    </source>
</reference>
<sequence length="237" mass="25784">MTNPEPVSPDAVAHDPADAESRVDADHPGVDELYGLLAYGQLSAFYRLTADAAAMAPTVRGKVAMARLAATDHEHFELLRGALADRGRDVFDAMAPYEQTIEQFHASTTPSSWLESLVKAYIGDGLASDFHREIVAALPEEIRSVVSEALEETARSEFVVAEVRAAIEKTPQVRSRLALWARRLLGEAVTQAQYVALQSEALSELVIAAAGDINHLAELLDRIQDKHARRMESLGLG</sequence>
<dbReference type="InterPro" id="IPR059125">
    <property type="entry name" value="Ferritin_actino"/>
</dbReference>
<dbReference type="OrthoDB" id="3728083at2"/>
<dbReference type="EMBL" id="CP041765">
    <property type="protein sequence ID" value="QDQ98177.1"/>
    <property type="molecule type" value="Genomic_DNA"/>
</dbReference>
<dbReference type="KEGG" id="toy:FO059_13750"/>
<dbReference type="Gene3D" id="1.20.1260.10">
    <property type="match status" value="1"/>
</dbReference>
<dbReference type="Proteomes" id="UP000317344">
    <property type="component" value="Chromosome"/>
</dbReference>
<protein>
    <submittedName>
        <fullName evidence="3">Hydroxylase</fullName>
    </submittedName>
</protein>
<dbReference type="AlphaFoldDB" id="A0A516X535"/>
<feature type="domain" description="Ferritin-like" evidence="2">
    <location>
        <begin position="29"/>
        <end position="207"/>
    </location>
</feature>
<dbReference type="RefSeq" id="WP_143909584.1">
    <property type="nucleotide sequence ID" value="NZ_CP041765.1"/>
</dbReference>
<feature type="compositionally biased region" description="Basic and acidic residues" evidence="1">
    <location>
        <begin position="12"/>
        <end position="25"/>
    </location>
</feature>
<evidence type="ECO:0000256" key="1">
    <source>
        <dbReference type="SAM" id="MobiDB-lite"/>
    </source>
</evidence>
<name>A0A516X535_9ACTN</name>
<organism evidence="3 4">
    <name type="scientific">Tomitella fengzijianii</name>
    <dbReference type="NCBI Taxonomy" id="2597660"/>
    <lineage>
        <taxon>Bacteria</taxon>
        <taxon>Bacillati</taxon>
        <taxon>Actinomycetota</taxon>
        <taxon>Actinomycetes</taxon>
        <taxon>Mycobacteriales</taxon>
        <taxon>Tomitella</taxon>
    </lineage>
</organism>
<evidence type="ECO:0000313" key="3">
    <source>
        <dbReference type="EMBL" id="QDQ98177.1"/>
    </source>
</evidence>
<evidence type="ECO:0000313" key="4">
    <source>
        <dbReference type="Proteomes" id="UP000317344"/>
    </source>
</evidence>
<keyword evidence="4" id="KW-1185">Reference proteome</keyword>
<evidence type="ECO:0000259" key="2">
    <source>
        <dbReference type="Pfam" id="PF13794"/>
    </source>
</evidence>
<feature type="region of interest" description="Disordered" evidence="1">
    <location>
        <begin position="1"/>
        <end position="25"/>
    </location>
</feature>